<reference evidence="2 3" key="1">
    <citation type="submission" date="2014-06" db="EMBL/GenBank/DDBJ databases">
        <authorList>
            <person name="Swart Estienne"/>
        </authorList>
    </citation>
    <scope>NUCLEOTIDE SEQUENCE [LARGE SCALE GENOMIC DNA]</scope>
    <source>
        <strain evidence="2 3">130c</strain>
    </source>
</reference>
<keyword evidence="1" id="KW-0732">Signal</keyword>
<gene>
    <name evidence="2" type="primary">Contig3188.g3406</name>
    <name evidence="2" type="ORF">STYLEM_1676</name>
</gene>
<evidence type="ECO:0000313" key="3">
    <source>
        <dbReference type="Proteomes" id="UP000039865"/>
    </source>
</evidence>
<accession>A0A077ZS56</accession>
<dbReference type="InParanoid" id="A0A077ZS56"/>
<protein>
    <submittedName>
        <fullName evidence="2">Uncharacterized protein</fullName>
    </submittedName>
</protein>
<feature type="chain" id="PRO_5001728903" evidence="1">
    <location>
        <begin position="22"/>
        <end position="158"/>
    </location>
</feature>
<dbReference type="Proteomes" id="UP000039865">
    <property type="component" value="Unassembled WGS sequence"/>
</dbReference>
<dbReference type="EMBL" id="CCKQ01001599">
    <property type="protein sequence ID" value="CDW72712.1"/>
    <property type="molecule type" value="Genomic_DNA"/>
</dbReference>
<dbReference type="AlphaFoldDB" id="A0A077ZS56"/>
<keyword evidence="3" id="KW-1185">Reference proteome</keyword>
<feature type="signal peptide" evidence="1">
    <location>
        <begin position="1"/>
        <end position="21"/>
    </location>
</feature>
<name>A0A077ZS56_STYLE</name>
<evidence type="ECO:0000313" key="2">
    <source>
        <dbReference type="EMBL" id="CDW72712.1"/>
    </source>
</evidence>
<proteinExistence type="predicted"/>
<organism evidence="2 3">
    <name type="scientific">Stylonychia lemnae</name>
    <name type="common">Ciliate</name>
    <dbReference type="NCBI Taxonomy" id="5949"/>
    <lineage>
        <taxon>Eukaryota</taxon>
        <taxon>Sar</taxon>
        <taxon>Alveolata</taxon>
        <taxon>Ciliophora</taxon>
        <taxon>Intramacronucleata</taxon>
        <taxon>Spirotrichea</taxon>
        <taxon>Stichotrichia</taxon>
        <taxon>Sporadotrichida</taxon>
        <taxon>Oxytrichidae</taxon>
        <taxon>Stylonychinae</taxon>
        <taxon>Stylonychia</taxon>
    </lineage>
</organism>
<evidence type="ECO:0000256" key="1">
    <source>
        <dbReference type="SAM" id="SignalP"/>
    </source>
</evidence>
<sequence>MRFLMSIILLIVLFMATNTKGYEDQEFQSTSFPTEGGFDLQSIMNYKSSIFKKIHDLVVWVNWLINNTNETTITTEEILPTLLKIGFRDEDFEYVRNRRNLLDENERDIVQENGRYPLFANGISLNEFEEEIKREAQEHRQQLRALNSIYSRIESIRS</sequence>